<dbReference type="Pfam" id="PF13188">
    <property type="entry name" value="PAS_8"/>
    <property type="match status" value="2"/>
</dbReference>
<dbReference type="Gene3D" id="3.30.450.20">
    <property type="entry name" value="PAS domain"/>
    <property type="match status" value="2"/>
</dbReference>
<dbReference type="SUPFAM" id="SSF46689">
    <property type="entry name" value="Homeodomain-like"/>
    <property type="match status" value="1"/>
</dbReference>
<dbReference type="EMBL" id="CP053085">
    <property type="protein sequence ID" value="QJR35619.1"/>
    <property type="molecule type" value="Genomic_DNA"/>
</dbReference>
<dbReference type="Pfam" id="PF08448">
    <property type="entry name" value="PAS_4"/>
    <property type="match status" value="1"/>
</dbReference>
<dbReference type="AlphaFoldDB" id="A0A6M4IPE0"/>
<dbReference type="Proteomes" id="UP000500938">
    <property type="component" value="Chromosome"/>
</dbReference>
<dbReference type="GO" id="GO:0043565">
    <property type="term" value="F:sequence-specific DNA binding"/>
    <property type="evidence" value="ECO:0007669"/>
    <property type="project" value="InterPro"/>
</dbReference>
<dbReference type="InterPro" id="IPR009057">
    <property type="entry name" value="Homeodomain-like_sf"/>
</dbReference>
<proteinExistence type="predicted"/>
<sequence length="479" mass="51419">MASSVTPLSATDAGFGDLDAKTAASLLAVAGDIALVMDSAGVIRDVALSGAESQFDGATQWIGRPWIETVTPDSRAKIDTLLKEALSSGVSKRRQVNNLLIDGIDVPMSYTALRMGRDGGLIAVGRDMRHVSALQQRLVEAQQAMERDYWRLRHVETRYRLLFQIASDAILVIDATTLKVLDANSAAGQVWGDTPDRLIGRTFPFGADAAGTHLLEELTATARSAGRAGDVLVTIAPGGRSYHASASCFRQESATLLLVRLAAADVGPSVSAAADSPLRVIDLIERSPDGFVVTDLEGRVLTANRAFLDITELASEEQLRGTLFSTYIGRPGADFPVFTTMLKKNGAVRLMATSARGSHGHQSEVEVSAVWAPESEEPCIGFTVRDIGRRLAATPQGARDLTRAVEELTTLVGRVSLRDLVRDTVDLVERHFIEAALELTNDNRTSAAEVLGVSRQSLYVKLRRHRLVAPGSGEEPPVS</sequence>
<dbReference type="NCBIfam" id="TIGR00229">
    <property type="entry name" value="sensory_box"/>
    <property type="match status" value="1"/>
</dbReference>
<keyword evidence="3" id="KW-1185">Reference proteome</keyword>
<dbReference type="NCBIfam" id="TIGR02040">
    <property type="entry name" value="PpsR-CrtJ"/>
    <property type="match status" value="1"/>
</dbReference>
<organism evidence="2 3">
    <name type="scientific">Gemmatimonas groenlandica</name>
    <dbReference type="NCBI Taxonomy" id="2732249"/>
    <lineage>
        <taxon>Bacteria</taxon>
        <taxon>Pseudomonadati</taxon>
        <taxon>Gemmatimonadota</taxon>
        <taxon>Gemmatimonadia</taxon>
        <taxon>Gemmatimonadales</taxon>
        <taxon>Gemmatimonadaceae</taxon>
        <taxon>Gemmatimonas</taxon>
    </lineage>
</organism>
<dbReference type="Pfam" id="PF02954">
    <property type="entry name" value="HTH_8"/>
    <property type="match status" value="1"/>
</dbReference>
<dbReference type="SUPFAM" id="SSF55785">
    <property type="entry name" value="PYP-like sensor domain (PAS domain)"/>
    <property type="match status" value="3"/>
</dbReference>
<dbReference type="KEGG" id="ggr:HKW67_08910"/>
<name>A0A6M4IPE0_9BACT</name>
<evidence type="ECO:0000259" key="1">
    <source>
        <dbReference type="PROSITE" id="PS50112"/>
    </source>
</evidence>
<reference evidence="2 3" key="1">
    <citation type="submission" date="2020-05" db="EMBL/GenBank/DDBJ databases">
        <title>Complete genome sequence of Gemmatimonas greenlandica TET16.</title>
        <authorList>
            <person name="Zeng Y."/>
        </authorList>
    </citation>
    <scope>NUCLEOTIDE SEQUENCE [LARGE SCALE GENOMIC DNA]</scope>
    <source>
        <strain evidence="2 3">TET16</strain>
    </source>
</reference>
<gene>
    <name evidence="2" type="primary">ppsR</name>
    <name evidence="2" type="ORF">HKW67_08910</name>
</gene>
<dbReference type="CDD" id="cd00130">
    <property type="entry name" value="PAS"/>
    <property type="match status" value="1"/>
</dbReference>
<dbReference type="PROSITE" id="PS50112">
    <property type="entry name" value="PAS"/>
    <property type="match status" value="2"/>
</dbReference>
<dbReference type="PRINTS" id="PR01590">
    <property type="entry name" value="HTHFIS"/>
</dbReference>
<feature type="domain" description="PAS" evidence="1">
    <location>
        <begin position="276"/>
        <end position="317"/>
    </location>
</feature>
<dbReference type="InterPro" id="IPR013656">
    <property type="entry name" value="PAS_4"/>
</dbReference>
<protein>
    <submittedName>
        <fullName evidence="2">Transcriptional regulator PpsR</fullName>
    </submittedName>
</protein>
<dbReference type="InterPro" id="IPR035965">
    <property type="entry name" value="PAS-like_dom_sf"/>
</dbReference>
<dbReference type="SMART" id="SM00091">
    <property type="entry name" value="PAS"/>
    <property type="match status" value="3"/>
</dbReference>
<dbReference type="Gene3D" id="1.10.10.60">
    <property type="entry name" value="Homeodomain-like"/>
    <property type="match status" value="1"/>
</dbReference>
<dbReference type="InterPro" id="IPR011785">
    <property type="entry name" value="Tscrpt_reg_PpsR-CrtJ"/>
</dbReference>
<evidence type="ECO:0000313" key="3">
    <source>
        <dbReference type="Proteomes" id="UP000500938"/>
    </source>
</evidence>
<evidence type="ECO:0000313" key="2">
    <source>
        <dbReference type="EMBL" id="QJR35619.1"/>
    </source>
</evidence>
<feature type="domain" description="PAS" evidence="1">
    <location>
        <begin position="155"/>
        <end position="202"/>
    </location>
</feature>
<dbReference type="InterPro" id="IPR000014">
    <property type="entry name" value="PAS"/>
</dbReference>
<dbReference type="InterPro" id="IPR002197">
    <property type="entry name" value="HTH_Fis"/>
</dbReference>
<dbReference type="Gene3D" id="1.20.5.430">
    <property type="match status" value="1"/>
</dbReference>
<accession>A0A6M4IPE0</accession>